<sequence length="83" mass="9605">MQEKSMLNDYLSTINSSLSGYASVIAQTDNQELRQQFQLMRDQDENRQYKIYQMAKQKGFYKPAEAATQTQISTVKSELTTNK</sequence>
<dbReference type="RefSeq" id="WP_307356669.1">
    <property type="nucleotide sequence ID" value="NZ_BAAACJ010000004.1"/>
</dbReference>
<dbReference type="EMBL" id="JAUSWN010000023">
    <property type="protein sequence ID" value="MDQ0480601.1"/>
    <property type="molecule type" value="Genomic_DNA"/>
</dbReference>
<evidence type="ECO:0000313" key="1">
    <source>
        <dbReference type="EMBL" id="MDQ0480601.1"/>
    </source>
</evidence>
<evidence type="ECO:0000313" key="2">
    <source>
        <dbReference type="Proteomes" id="UP001224418"/>
    </source>
</evidence>
<organism evidence="1 2">
    <name type="scientific">Hathewaya limosa</name>
    <name type="common">Clostridium limosum</name>
    <dbReference type="NCBI Taxonomy" id="1536"/>
    <lineage>
        <taxon>Bacteria</taxon>
        <taxon>Bacillati</taxon>
        <taxon>Bacillota</taxon>
        <taxon>Clostridia</taxon>
        <taxon>Eubacteriales</taxon>
        <taxon>Clostridiaceae</taxon>
        <taxon>Hathewaya</taxon>
    </lineage>
</organism>
<name>A0ABU0JU22_HATLI</name>
<accession>A0ABU0JU22</accession>
<gene>
    <name evidence="1" type="ORF">QOZ93_002349</name>
</gene>
<proteinExistence type="predicted"/>
<dbReference type="Proteomes" id="UP001224418">
    <property type="component" value="Unassembled WGS sequence"/>
</dbReference>
<dbReference type="Pfam" id="PF07875">
    <property type="entry name" value="Coat_F"/>
    <property type="match status" value="1"/>
</dbReference>
<protein>
    <submittedName>
        <fullName evidence="1">Spore coat protein CotF</fullName>
    </submittedName>
</protein>
<keyword evidence="1" id="KW-0946">Virion</keyword>
<dbReference type="InterPro" id="IPR012851">
    <property type="entry name" value="Spore_coat_CotF-like"/>
</dbReference>
<comment type="caution">
    <text evidence="1">The sequence shown here is derived from an EMBL/GenBank/DDBJ whole genome shotgun (WGS) entry which is preliminary data.</text>
</comment>
<keyword evidence="2" id="KW-1185">Reference proteome</keyword>
<reference evidence="1 2" key="1">
    <citation type="submission" date="2023-07" db="EMBL/GenBank/DDBJ databases">
        <title>Genomic Encyclopedia of Type Strains, Phase IV (KMG-IV): sequencing the most valuable type-strain genomes for metagenomic binning, comparative biology and taxonomic classification.</title>
        <authorList>
            <person name="Goeker M."/>
        </authorList>
    </citation>
    <scope>NUCLEOTIDE SEQUENCE [LARGE SCALE GENOMIC DNA]</scope>
    <source>
        <strain evidence="1 2">DSM 1400</strain>
    </source>
</reference>
<keyword evidence="1" id="KW-0167">Capsid protein</keyword>